<dbReference type="InterPro" id="IPR050381">
    <property type="entry name" value="SLX1_endonuclease"/>
</dbReference>
<protein>
    <recommendedName>
        <fullName evidence="1">GIY-YIG domain-containing protein</fullName>
    </recommendedName>
</protein>
<dbReference type="InterPro" id="IPR048749">
    <property type="entry name" value="SLX1_C"/>
</dbReference>
<evidence type="ECO:0000313" key="2">
    <source>
        <dbReference type="EMBL" id="OCA14516.1"/>
    </source>
</evidence>
<dbReference type="FunFam" id="3.30.40.10:FF:000392">
    <property type="entry name" value="Structure-specific endonuclease subunit SLX1"/>
    <property type="match status" value="1"/>
</dbReference>
<reference evidence="2" key="2">
    <citation type="journal article" date="2010" name="Science">
        <title>The genome of the Western clawed frog Xenopus tropicalis.</title>
        <authorList>
            <person name="Hellsten U."/>
            <person name="Harland R.M."/>
            <person name="Gilchrist M.J."/>
            <person name="Hendrix D."/>
            <person name="Jurka J."/>
            <person name="Kapitonov V."/>
            <person name="Ovcharenko I."/>
            <person name="Putnam N.H."/>
            <person name="Shu S."/>
            <person name="Taher L."/>
            <person name="Blitz I.L."/>
            <person name="Blumberg B."/>
            <person name="Dichmann D.S."/>
            <person name="Dubchak I."/>
            <person name="Amaya E."/>
            <person name="Detter J.C."/>
            <person name="Fletcher R."/>
            <person name="Gerhard D.S."/>
            <person name="Goodstein D."/>
            <person name="Graves T."/>
            <person name="Grigoriev I.V."/>
            <person name="Grimwood J."/>
            <person name="Kawashima T."/>
            <person name="Lindquist E."/>
            <person name="Lucas S.M."/>
            <person name="Mead P.E."/>
            <person name="Mitros T."/>
            <person name="Ogino H."/>
            <person name="Ohta Y."/>
            <person name="Poliakov A.V."/>
            <person name="Pollet N."/>
            <person name="Robert J."/>
            <person name="Salamov A."/>
            <person name="Sater A.K."/>
            <person name="Schmutz J."/>
            <person name="Terry A."/>
            <person name="Vize P.D."/>
            <person name="Warren W.C."/>
            <person name="Wells D."/>
            <person name="Wills A."/>
            <person name="Wilson R.K."/>
            <person name="Zimmerman L.B."/>
            <person name="Zorn A.M."/>
            <person name="Grainger R."/>
            <person name="Grammer T."/>
            <person name="Khokha M.K."/>
            <person name="Richardson P.M."/>
            <person name="Rokhsar D.S."/>
        </authorList>
    </citation>
    <scope>NUCLEOTIDE SEQUENCE [LARGE SCALE GENOMIC DNA]</scope>
    <source>
        <strain evidence="2">Nigerian</strain>
    </source>
</reference>
<accession>A0A1B8XV35</accession>
<dbReference type="Pfam" id="PF01541">
    <property type="entry name" value="GIY-YIG"/>
    <property type="match status" value="1"/>
</dbReference>
<feature type="domain" description="GIY-YIG" evidence="1">
    <location>
        <begin position="31"/>
        <end position="126"/>
    </location>
</feature>
<dbReference type="Pfam" id="PF21202">
    <property type="entry name" value="SLX1_C"/>
    <property type="match status" value="1"/>
</dbReference>
<reference evidence="2" key="3">
    <citation type="submission" date="2016-05" db="EMBL/GenBank/DDBJ databases">
        <title>WGS assembly of Xenopus tropicalis.</title>
        <authorList>
            <person name="Sessions A."/>
            <person name="Jenkins J."/>
            <person name="Mitros T."/>
            <person name="Lyons J.T."/>
            <person name="Dichmann D.S."/>
            <person name="Robert J."/>
            <person name="Harland R.M."/>
            <person name="Rokhsar D.S."/>
        </authorList>
    </citation>
    <scope>NUCLEOTIDE SEQUENCE</scope>
    <source>
        <strain evidence="2">Nigerian</strain>
    </source>
</reference>
<dbReference type="AlphaFoldDB" id="A0A1B8XV35"/>
<dbReference type="PROSITE" id="PS50164">
    <property type="entry name" value="GIY_YIG"/>
    <property type="match status" value="1"/>
</dbReference>
<gene>
    <name evidence="2" type="ORF">XENTR_v90026622mg</name>
</gene>
<dbReference type="InterPro" id="IPR035901">
    <property type="entry name" value="GIY-YIG_endonuc_sf"/>
</dbReference>
<dbReference type="EMBL" id="KV461523">
    <property type="protein sequence ID" value="OCA14516.1"/>
    <property type="molecule type" value="Genomic_DNA"/>
</dbReference>
<name>A0A1B8XV35_XENTR</name>
<dbReference type="InterPro" id="IPR000305">
    <property type="entry name" value="GIY-YIG_endonuc"/>
</dbReference>
<dbReference type="FunFam" id="3.40.1440.10:FF:000021">
    <property type="match status" value="1"/>
</dbReference>
<sequence length="587" mass="65155">MVVEVEGFYGVYLLFCTLGEHGAEMVVEVEGFYGVYLLFCTNPKYKGRIYIGFTVNPERRIQQHNGGKHKGGAWKTKSVCGSACRYRGSVRRYCVLVWVSVCVPWVSACQRVGTVGQCVSACRYRGSVRVSVSVPWVSACQRVGTVCQCVSACRYRGSVRVSVSVPWVSACQRVGTVCQCVSACRYRGSVRVSVSVPCVSACQRVGTVGQCVSACRYRVSVRVSVSVPWVSACQRVGTVCQCVSACRYRGSVRVSVSVPWVSACQRVGTVGSSVRVLYGWGGSAVRVLYGWRGSAVRVLYGWRGSAVRVLYGWRGSAVRVLYGWRGSSVRVLYGWGGSAVRVLYGWGGSAIRVLYGWGGSAVRVLYGEEVPSEFCMDGEEVPSESFEWAWQHPHVSRRLTHVPRKPKKQSSFDFHLLVLSHMLRVAPWNRLPLTLRWLRQEYRRELPLLLQPPLHMPLAFGQVRARPISKGQKGRLGETGEGESARGVMPPAPQRCRVCYERVQDKDDALCCFQPGCTLTAHILCLAKLFLLKEPQSLIPVEGLCPSCGHSVLWGDLIRYRNGCYGDLEEIPSSQAHWVDELHRSSD</sequence>
<dbReference type="PANTHER" id="PTHR20208">
    <property type="entry name" value="STRUCTURE-SPECIFIC ENDONUCLEASE SUBUNIT SLX1"/>
    <property type="match status" value="1"/>
</dbReference>
<dbReference type="Gene3D" id="3.30.40.10">
    <property type="entry name" value="Zinc/RING finger domain, C3HC4 (zinc finger)"/>
    <property type="match status" value="1"/>
</dbReference>
<evidence type="ECO:0000259" key="1">
    <source>
        <dbReference type="PROSITE" id="PS50164"/>
    </source>
</evidence>
<dbReference type="Gene3D" id="3.40.1440.10">
    <property type="entry name" value="GIY-YIG endonuclease"/>
    <property type="match status" value="1"/>
</dbReference>
<dbReference type="SUPFAM" id="SSF82771">
    <property type="entry name" value="GIY-YIG endonuclease"/>
    <property type="match status" value="1"/>
</dbReference>
<reference evidence="2" key="1">
    <citation type="submission" date="2009-11" db="EMBL/GenBank/DDBJ databases">
        <authorList>
            <consortium name="US DOE Joint Genome Institute (JGI-PGF)"/>
            <person name="Ottilar R."/>
            <person name="Schmutz J."/>
            <person name="Salamov A."/>
            <person name="Cheng J.F."/>
            <person name="Lucas S."/>
            <person name="Pitluck S."/>
            <person name="Gundlach H."/>
            <person name="Guo Y."/>
            <person name="Haberer G."/>
            <person name="Nasrallah J."/>
            <person name="Mayer K.F.X."/>
            <person name="van de Peer Y."/>
            <person name="Weigel D."/>
            <person name="Grigoriev I.V."/>
        </authorList>
    </citation>
    <scope>NUCLEOTIDE SEQUENCE</scope>
    <source>
        <strain evidence="2">Nigerian</strain>
    </source>
</reference>
<proteinExistence type="predicted"/>
<dbReference type="PANTHER" id="PTHR20208:SF10">
    <property type="entry name" value="STRUCTURE-SPECIFIC ENDONUCLEASE SUBUNIT SLX1"/>
    <property type="match status" value="1"/>
</dbReference>
<dbReference type="InterPro" id="IPR013083">
    <property type="entry name" value="Znf_RING/FYVE/PHD"/>
</dbReference>
<organism evidence="2">
    <name type="scientific">Xenopus tropicalis</name>
    <name type="common">Western clawed frog</name>
    <name type="synonym">Silurana tropicalis</name>
    <dbReference type="NCBI Taxonomy" id="8364"/>
    <lineage>
        <taxon>Eukaryota</taxon>
        <taxon>Metazoa</taxon>
        <taxon>Chordata</taxon>
        <taxon>Craniata</taxon>
        <taxon>Vertebrata</taxon>
        <taxon>Euteleostomi</taxon>
        <taxon>Amphibia</taxon>
        <taxon>Batrachia</taxon>
        <taxon>Anura</taxon>
        <taxon>Pipoidea</taxon>
        <taxon>Pipidae</taxon>
        <taxon>Xenopodinae</taxon>
        <taxon>Xenopus</taxon>
        <taxon>Silurana</taxon>
    </lineage>
</organism>